<dbReference type="Pfam" id="PF09723">
    <property type="entry name" value="Zn_ribbon_8"/>
    <property type="match status" value="1"/>
</dbReference>
<feature type="domain" description="Putative regulatory protein FmdB zinc ribbon" evidence="2">
    <location>
        <begin position="1"/>
        <end position="41"/>
    </location>
</feature>
<organism evidence="3 4">
    <name type="scientific">Subtercola boreus</name>
    <dbReference type="NCBI Taxonomy" id="120213"/>
    <lineage>
        <taxon>Bacteria</taxon>
        <taxon>Bacillati</taxon>
        <taxon>Actinomycetota</taxon>
        <taxon>Actinomycetes</taxon>
        <taxon>Micrococcales</taxon>
        <taxon>Microbacteriaceae</taxon>
        <taxon>Subtercola</taxon>
    </lineage>
</organism>
<dbReference type="RefSeq" id="WP_116415329.1">
    <property type="nucleotide sequence ID" value="NZ_NBWZ01000001.1"/>
</dbReference>
<sequence length="111" mass="11145">MPTYSYRCTECDNAFDIQQAFTDDSLTVCPVCGGKLRKVFGAVGVTFNGSGFYRNDSRATKTSTDGPKKSSGEGSGGSSSSDSTSSSSSSSSDSKPASAPAKPASSSGAAA</sequence>
<dbReference type="SMART" id="SM00834">
    <property type="entry name" value="CxxC_CXXC_SSSS"/>
    <property type="match status" value="1"/>
</dbReference>
<proteinExistence type="predicted"/>
<keyword evidence="4" id="KW-1185">Reference proteome</keyword>
<dbReference type="OrthoDB" id="9813321at2"/>
<gene>
    <name evidence="3" type="ORF">B7R54_12495</name>
</gene>
<protein>
    <submittedName>
        <fullName evidence="3">FmdB family transcriptional regulator</fullName>
    </submittedName>
</protein>
<evidence type="ECO:0000313" key="3">
    <source>
        <dbReference type="EMBL" id="RFA09929.1"/>
    </source>
</evidence>
<dbReference type="NCBIfam" id="TIGR02605">
    <property type="entry name" value="CxxC_CxxC_SSSS"/>
    <property type="match status" value="1"/>
</dbReference>
<dbReference type="PANTHER" id="PTHR34404:SF2">
    <property type="entry name" value="CONSERVED SERINE RICH PROTEIN"/>
    <property type="match status" value="1"/>
</dbReference>
<evidence type="ECO:0000313" key="4">
    <source>
        <dbReference type="Proteomes" id="UP000256486"/>
    </source>
</evidence>
<dbReference type="Proteomes" id="UP000256486">
    <property type="component" value="Unassembled WGS sequence"/>
</dbReference>
<reference evidence="3 4" key="1">
    <citation type="submission" date="2017-04" db="EMBL/GenBank/DDBJ databases">
        <title>Comparative genome analysis of Subtercola boreus.</title>
        <authorList>
            <person name="Cho Y.-J."/>
            <person name="Cho A."/>
            <person name="Kim O.-S."/>
            <person name="Lee J.-I."/>
        </authorList>
    </citation>
    <scope>NUCLEOTIDE SEQUENCE [LARGE SCALE GENOMIC DNA]</scope>
    <source>
        <strain evidence="3 4">K300</strain>
    </source>
</reference>
<comment type="caution">
    <text evidence="3">The sequence shown here is derived from an EMBL/GenBank/DDBJ whole genome shotgun (WGS) entry which is preliminary data.</text>
</comment>
<evidence type="ECO:0000256" key="1">
    <source>
        <dbReference type="SAM" id="MobiDB-lite"/>
    </source>
</evidence>
<dbReference type="EMBL" id="NBWZ01000001">
    <property type="protein sequence ID" value="RFA09929.1"/>
    <property type="molecule type" value="Genomic_DNA"/>
</dbReference>
<feature type="region of interest" description="Disordered" evidence="1">
    <location>
        <begin position="50"/>
        <end position="111"/>
    </location>
</feature>
<dbReference type="AlphaFoldDB" id="A0A3E0VJT9"/>
<feature type="compositionally biased region" description="Low complexity" evidence="1">
    <location>
        <begin position="78"/>
        <end position="111"/>
    </location>
</feature>
<evidence type="ECO:0000259" key="2">
    <source>
        <dbReference type="SMART" id="SM00834"/>
    </source>
</evidence>
<accession>A0A3E0VJT9</accession>
<dbReference type="PANTHER" id="PTHR34404">
    <property type="entry name" value="REGULATORY PROTEIN, FMDB FAMILY"/>
    <property type="match status" value="1"/>
</dbReference>
<name>A0A3E0VJT9_9MICO</name>
<dbReference type="InterPro" id="IPR013429">
    <property type="entry name" value="Regulatory_FmdB_Zinc_ribbon"/>
</dbReference>